<dbReference type="EMBL" id="CP097504">
    <property type="protein sequence ID" value="URD88201.1"/>
    <property type="molecule type" value="Genomic_DNA"/>
</dbReference>
<dbReference type="Proteomes" id="UP001055439">
    <property type="component" value="Chromosome 2"/>
</dbReference>
<evidence type="ECO:0000256" key="1">
    <source>
        <dbReference type="SAM" id="SignalP"/>
    </source>
</evidence>
<proteinExistence type="predicted"/>
<dbReference type="AlphaFoldDB" id="A0A9E7JPK7"/>
<organism evidence="2 3">
    <name type="scientific">Musa troglodytarum</name>
    <name type="common">fe'i banana</name>
    <dbReference type="NCBI Taxonomy" id="320322"/>
    <lineage>
        <taxon>Eukaryota</taxon>
        <taxon>Viridiplantae</taxon>
        <taxon>Streptophyta</taxon>
        <taxon>Embryophyta</taxon>
        <taxon>Tracheophyta</taxon>
        <taxon>Spermatophyta</taxon>
        <taxon>Magnoliopsida</taxon>
        <taxon>Liliopsida</taxon>
        <taxon>Zingiberales</taxon>
        <taxon>Musaceae</taxon>
        <taxon>Musa</taxon>
    </lineage>
</organism>
<feature type="chain" id="PRO_5038562949" description="Secreted protein" evidence="1">
    <location>
        <begin position="28"/>
        <end position="64"/>
    </location>
</feature>
<protein>
    <recommendedName>
        <fullName evidence="4">Secreted protein</fullName>
    </recommendedName>
</protein>
<feature type="signal peptide" evidence="1">
    <location>
        <begin position="1"/>
        <end position="27"/>
    </location>
</feature>
<reference evidence="2" key="1">
    <citation type="submission" date="2022-05" db="EMBL/GenBank/DDBJ databases">
        <title>The Musa troglodytarum L. genome provides insights into the mechanism of non-climacteric behaviour and enrichment of carotenoids.</title>
        <authorList>
            <person name="Wang J."/>
        </authorList>
    </citation>
    <scope>NUCLEOTIDE SEQUENCE</scope>
    <source>
        <tissue evidence="2">Leaf</tissue>
    </source>
</reference>
<gene>
    <name evidence="2" type="ORF">MUK42_27988</name>
</gene>
<evidence type="ECO:0008006" key="4">
    <source>
        <dbReference type="Google" id="ProtNLM"/>
    </source>
</evidence>
<sequence length="64" mass="6983">MSHVLLLCTKFVSPILFLLPVMKQLHGFGGAVLFSCRSSEIDELLEAESYTCFLCFQVSALGAA</sequence>
<accession>A0A9E7JPK7</accession>
<evidence type="ECO:0000313" key="3">
    <source>
        <dbReference type="Proteomes" id="UP001055439"/>
    </source>
</evidence>
<name>A0A9E7JPK7_9LILI</name>
<keyword evidence="1" id="KW-0732">Signal</keyword>
<evidence type="ECO:0000313" key="2">
    <source>
        <dbReference type="EMBL" id="URD88201.1"/>
    </source>
</evidence>
<keyword evidence="3" id="KW-1185">Reference proteome</keyword>